<gene>
    <name evidence="1" type="ORF">ARMGADRAFT_1093644</name>
</gene>
<name>A0A2H3CQB1_ARMGA</name>
<dbReference type="EMBL" id="KZ293958">
    <property type="protein sequence ID" value="PBK78937.1"/>
    <property type="molecule type" value="Genomic_DNA"/>
</dbReference>
<dbReference type="AlphaFoldDB" id="A0A2H3CQB1"/>
<sequence>MTSYDATQVPSNSPAVDITSLLRSWCSPRCIDKITMAHVRLDMIAVDSIVQPRLDRIKELESEIARLRAEVDVVSPSLDKYHSFHAPIRCRPPEVLLSIFSHLGPGPLPLKDDVPWVLKRVCPSWRDLVMHTSRLWSTIRAEWGRRWNLFLDLESTLTLLACPLRYSNRVPLDITLLTSPRMIPSFDRIANQLRQHSNRWCSRSRF</sequence>
<protein>
    <submittedName>
        <fullName evidence="1">Uncharacterized protein</fullName>
    </submittedName>
</protein>
<dbReference type="InParanoid" id="A0A2H3CQB1"/>
<keyword evidence="2" id="KW-1185">Reference proteome</keyword>
<dbReference type="OrthoDB" id="3000694at2759"/>
<organism evidence="1 2">
    <name type="scientific">Armillaria gallica</name>
    <name type="common">Bulbous honey fungus</name>
    <name type="synonym">Armillaria bulbosa</name>
    <dbReference type="NCBI Taxonomy" id="47427"/>
    <lineage>
        <taxon>Eukaryota</taxon>
        <taxon>Fungi</taxon>
        <taxon>Dikarya</taxon>
        <taxon>Basidiomycota</taxon>
        <taxon>Agaricomycotina</taxon>
        <taxon>Agaricomycetes</taxon>
        <taxon>Agaricomycetidae</taxon>
        <taxon>Agaricales</taxon>
        <taxon>Marasmiineae</taxon>
        <taxon>Physalacriaceae</taxon>
        <taxon>Armillaria</taxon>
    </lineage>
</organism>
<evidence type="ECO:0000313" key="1">
    <source>
        <dbReference type="EMBL" id="PBK78937.1"/>
    </source>
</evidence>
<dbReference type="OMA" id="WIGRWNI"/>
<proteinExistence type="predicted"/>
<reference evidence="2" key="1">
    <citation type="journal article" date="2017" name="Nat. Ecol. Evol.">
        <title>Genome expansion and lineage-specific genetic innovations in the forest pathogenic fungi Armillaria.</title>
        <authorList>
            <person name="Sipos G."/>
            <person name="Prasanna A.N."/>
            <person name="Walter M.C."/>
            <person name="O'Connor E."/>
            <person name="Balint B."/>
            <person name="Krizsan K."/>
            <person name="Kiss B."/>
            <person name="Hess J."/>
            <person name="Varga T."/>
            <person name="Slot J."/>
            <person name="Riley R."/>
            <person name="Boka B."/>
            <person name="Rigling D."/>
            <person name="Barry K."/>
            <person name="Lee J."/>
            <person name="Mihaltcheva S."/>
            <person name="LaButti K."/>
            <person name="Lipzen A."/>
            <person name="Waldron R."/>
            <person name="Moloney N.M."/>
            <person name="Sperisen C."/>
            <person name="Kredics L."/>
            <person name="Vagvoelgyi C."/>
            <person name="Patrignani A."/>
            <person name="Fitzpatrick D."/>
            <person name="Nagy I."/>
            <person name="Doyle S."/>
            <person name="Anderson J.B."/>
            <person name="Grigoriev I.V."/>
            <person name="Gueldener U."/>
            <person name="Muensterkoetter M."/>
            <person name="Nagy L.G."/>
        </authorList>
    </citation>
    <scope>NUCLEOTIDE SEQUENCE [LARGE SCALE GENOMIC DNA]</scope>
    <source>
        <strain evidence="2">Ar21-2</strain>
    </source>
</reference>
<accession>A0A2H3CQB1</accession>
<dbReference type="Proteomes" id="UP000217790">
    <property type="component" value="Unassembled WGS sequence"/>
</dbReference>
<dbReference type="Gene3D" id="1.20.1280.50">
    <property type="match status" value="1"/>
</dbReference>
<evidence type="ECO:0000313" key="2">
    <source>
        <dbReference type="Proteomes" id="UP000217790"/>
    </source>
</evidence>